<feature type="region of interest" description="Disordered" evidence="1">
    <location>
        <begin position="237"/>
        <end position="418"/>
    </location>
</feature>
<organism evidence="3 4">
    <name type="scientific">Spirosoma soli</name>
    <dbReference type="NCBI Taxonomy" id="1770529"/>
    <lineage>
        <taxon>Bacteria</taxon>
        <taxon>Pseudomonadati</taxon>
        <taxon>Bacteroidota</taxon>
        <taxon>Cytophagia</taxon>
        <taxon>Cytophagales</taxon>
        <taxon>Cytophagaceae</taxon>
        <taxon>Spirosoma</taxon>
    </lineage>
</organism>
<reference evidence="4" key="1">
    <citation type="journal article" date="2019" name="Int. J. Syst. Evol. Microbiol.">
        <title>The Global Catalogue of Microorganisms (GCM) 10K type strain sequencing project: providing services to taxonomists for standard genome sequencing and annotation.</title>
        <authorList>
            <consortium name="The Broad Institute Genomics Platform"/>
            <consortium name="The Broad Institute Genome Sequencing Center for Infectious Disease"/>
            <person name="Wu L."/>
            <person name="Ma J."/>
        </authorList>
    </citation>
    <scope>NUCLEOTIDE SEQUENCE [LARGE SCALE GENOMIC DNA]</scope>
    <source>
        <strain evidence="4">KCTC 42805</strain>
    </source>
</reference>
<evidence type="ECO:0000256" key="1">
    <source>
        <dbReference type="SAM" id="MobiDB-lite"/>
    </source>
</evidence>
<dbReference type="EMBL" id="JBHULN010000014">
    <property type="protein sequence ID" value="MFD2572971.1"/>
    <property type="molecule type" value="Genomic_DNA"/>
</dbReference>
<evidence type="ECO:0000313" key="4">
    <source>
        <dbReference type="Proteomes" id="UP001597469"/>
    </source>
</evidence>
<gene>
    <name evidence="3" type="ORF">ACFSUS_20175</name>
</gene>
<feature type="compositionally biased region" description="Basic and acidic residues" evidence="1">
    <location>
        <begin position="408"/>
        <end position="418"/>
    </location>
</feature>
<keyword evidence="2" id="KW-0732">Signal</keyword>
<feature type="signal peptide" evidence="2">
    <location>
        <begin position="1"/>
        <end position="26"/>
    </location>
</feature>
<keyword evidence="4" id="KW-1185">Reference proteome</keyword>
<protein>
    <submittedName>
        <fullName evidence="3">DUF6600 domain-containing protein</fullName>
    </submittedName>
</protein>
<dbReference type="InterPro" id="IPR046535">
    <property type="entry name" value="DUF6600"/>
</dbReference>
<dbReference type="Proteomes" id="UP001597469">
    <property type="component" value="Unassembled WGS sequence"/>
</dbReference>
<accession>A0ABW5M8X9</accession>
<proteinExistence type="predicted"/>
<sequence length="418" mass="47431">MKALKHTSKIVLMILLMIGSAFTAKAVARPGVAQPGINVPIESFYDELAPYGQWTQHPNYGNVWLPSAGPDFQPYATNGHWVVTEYGNTWVSDYDWGWAPFHYGRWVMDPAYGGWIWIPGSDWGPAWVTWRSGGGYYGWAPLGPGMNINVNINIPAPYWTFVPQIYITSPRIYNYCVPRPQVVNIYHNTTIINNVYQYNNRSYFYGPQRVEIERVTRRSVPVYRVDYRDRPGRTVVSNGTVGFYRPNPSSNYGRGYGNGRPDRFDNNRGNNGYNAPEPRYGSTYPNDRPSRGSYEARPEPGQNSYPVPNRNDRFESNRPDRFGPSRGSYAPNTNPAPADNSVQPNRSYERFNRPSSPGITLPQGQGRPEGGFQRTPESRESRGQVFQQRTQGAGPRFNNDRGQVSPGERPERPSRGPR</sequence>
<dbReference type="Pfam" id="PF20245">
    <property type="entry name" value="DUF6600"/>
    <property type="match status" value="1"/>
</dbReference>
<feature type="compositionally biased region" description="Basic and acidic residues" evidence="1">
    <location>
        <begin position="288"/>
        <end position="298"/>
    </location>
</feature>
<feature type="chain" id="PRO_5047502698" evidence="2">
    <location>
        <begin position="27"/>
        <end position="418"/>
    </location>
</feature>
<evidence type="ECO:0000256" key="2">
    <source>
        <dbReference type="SAM" id="SignalP"/>
    </source>
</evidence>
<dbReference type="RefSeq" id="WP_381525566.1">
    <property type="nucleotide sequence ID" value="NZ_JBHULN010000014.1"/>
</dbReference>
<feature type="compositionally biased region" description="Basic and acidic residues" evidence="1">
    <location>
        <begin position="310"/>
        <end position="323"/>
    </location>
</feature>
<feature type="compositionally biased region" description="Polar residues" evidence="1">
    <location>
        <begin position="330"/>
        <end position="346"/>
    </location>
</feature>
<name>A0ABW5M8X9_9BACT</name>
<comment type="caution">
    <text evidence="3">The sequence shown here is derived from an EMBL/GenBank/DDBJ whole genome shotgun (WGS) entry which is preliminary data.</text>
</comment>
<evidence type="ECO:0000313" key="3">
    <source>
        <dbReference type="EMBL" id="MFD2572971.1"/>
    </source>
</evidence>